<dbReference type="InterPro" id="IPR019642">
    <property type="entry name" value="DUF2507"/>
</dbReference>
<dbReference type="Pfam" id="PF10702">
    <property type="entry name" value="DUF2507"/>
    <property type="match status" value="1"/>
</dbReference>
<dbReference type="SUPFAM" id="SSF111126">
    <property type="entry name" value="Ligand-binding domain in the NO signalling and Golgi transport"/>
    <property type="match status" value="1"/>
</dbReference>
<dbReference type="EMBL" id="CP159510">
    <property type="protein sequence ID" value="XCJ16675.1"/>
    <property type="molecule type" value="Genomic_DNA"/>
</dbReference>
<dbReference type="RefSeq" id="WP_353948101.1">
    <property type="nucleotide sequence ID" value="NZ_CP159510.1"/>
</dbReference>
<dbReference type="Gene3D" id="3.30.1380.20">
    <property type="entry name" value="Trafficking protein particle complex subunit 3"/>
    <property type="match status" value="1"/>
</dbReference>
<name>A0AAU8IDX2_9BACL</name>
<evidence type="ECO:0000313" key="1">
    <source>
        <dbReference type="EMBL" id="XCJ16675.1"/>
    </source>
</evidence>
<organism evidence="1">
    <name type="scientific">Sporolactobacillus sp. Y61</name>
    <dbReference type="NCBI Taxonomy" id="3160863"/>
    <lineage>
        <taxon>Bacteria</taxon>
        <taxon>Bacillati</taxon>
        <taxon>Bacillota</taxon>
        <taxon>Bacilli</taxon>
        <taxon>Bacillales</taxon>
        <taxon>Sporolactobacillaceae</taxon>
        <taxon>Sporolactobacillus</taxon>
    </lineage>
</organism>
<protein>
    <submittedName>
        <fullName evidence="1">YslB family protein</fullName>
    </submittedName>
</protein>
<dbReference type="AlphaFoldDB" id="A0AAU8IDX2"/>
<accession>A0AAU8IDX2</accession>
<proteinExistence type="predicted"/>
<sequence length="158" mass="17923">MTRRETCPQPEQFGDATVPAFGYELIRNQLIPELLGKESASILYWSGRKLARLYPAGSEEKIPLFFEQAGWGTLKLVDKSRKKMDFECRSSLIDYQIKEDQDSALFSLEAGFIAEQIQQIYGFIAEAVTEIKTGKNKKVIFHIKWDASDPVPANQSSK</sequence>
<gene>
    <name evidence="1" type="ORF">ABNN70_13655</name>
</gene>
<reference evidence="1" key="1">
    <citation type="submission" date="2024-06" db="EMBL/GenBank/DDBJ databases">
        <authorList>
            <person name="Fan A."/>
            <person name="Zhang F.Y."/>
            <person name="Zhang L."/>
        </authorList>
    </citation>
    <scope>NUCLEOTIDE SEQUENCE</scope>
    <source>
        <strain evidence="1">Y61</strain>
    </source>
</reference>
<dbReference type="InterPro" id="IPR024096">
    <property type="entry name" value="NO_sig/Golgi_transp_ligand-bd"/>
</dbReference>